<dbReference type="InterPro" id="IPR013321">
    <property type="entry name" value="Arc_rbn_hlx_hlx"/>
</dbReference>
<dbReference type="KEGG" id="mfi:DSM1535_0392"/>
<gene>
    <name evidence="1" type="ORF">DSM1535_0392</name>
</gene>
<dbReference type="EMBL" id="LN515531">
    <property type="protein sequence ID" value="CEA12755.1"/>
    <property type="molecule type" value="Genomic_DNA"/>
</dbReference>
<sequence>MGKNIPTSVRIPSEFKEDIELLAKHRGKSVSKTIITAIEYYIAHEYDLIRMLKLKKLEEEGV</sequence>
<evidence type="ECO:0000313" key="1">
    <source>
        <dbReference type="EMBL" id="CEA12755.1"/>
    </source>
</evidence>
<name>A0A090I4M4_METFO</name>
<reference evidence="1" key="1">
    <citation type="submission" date="2014-08" db="EMBL/GenBank/DDBJ databases">
        <authorList>
            <person name="Wibberg D."/>
        </authorList>
    </citation>
    <scope>NUCLEOTIDE SEQUENCE</scope>
</reference>
<dbReference type="SUPFAM" id="SSF47598">
    <property type="entry name" value="Ribbon-helix-helix"/>
    <property type="match status" value="1"/>
</dbReference>
<proteinExistence type="predicted"/>
<accession>A0A090I4M4</accession>
<evidence type="ECO:0008006" key="2">
    <source>
        <dbReference type="Google" id="ProtNLM"/>
    </source>
</evidence>
<dbReference type="Gene3D" id="1.10.1220.10">
    <property type="entry name" value="Met repressor-like"/>
    <property type="match status" value="1"/>
</dbReference>
<dbReference type="InterPro" id="IPR010985">
    <property type="entry name" value="Ribbon_hlx_hlx"/>
</dbReference>
<dbReference type="GO" id="GO:0006355">
    <property type="term" value="P:regulation of DNA-templated transcription"/>
    <property type="evidence" value="ECO:0007669"/>
    <property type="project" value="InterPro"/>
</dbReference>
<organism evidence="1">
    <name type="scientific">Methanobacterium formicicum</name>
    <dbReference type="NCBI Taxonomy" id="2162"/>
    <lineage>
        <taxon>Archaea</taxon>
        <taxon>Methanobacteriati</taxon>
        <taxon>Methanobacteriota</taxon>
        <taxon>Methanomada group</taxon>
        <taxon>Methanobacteria</taxon>
        <taxon>Methanobacteriales</taxon>
        <taxon>Methanobacteriaceae</taxon>
        <taxon>Methanobacterium</taxon>
    </lineage>
</organism>
<dbReference type="RefSeq" id="WP_048072057.1">
    <property type="nucleotide sequence ID" value="NZ_JARVXG010000051.1"/>
</dbReference>
<dbReference type="PATRIC" id="fig|2162.9.peg.410"/>
<protein>
    <recommendedName>
        <fullName evidence="2">Ribbon-helix-helix protein CopG domain-containing protein</fullName>
    </recommendedName>
</protein>
<dbReference type="AlphaFoldDB" id="A0A090I4M4"/>